<sequence length="149" mass="15891">MTDEELPTIVLRPRLVRVAGYATGVLTLAGVVFWALVIPGFTPGGRAVLMGAGVVALAICHLEARVRLIARPDTLVVVNHLRTRTVEWAEVVGVSFPMGDPWAHLDLADGTTLDTMALQRADGRRAVAAAHRLAALVRERGEARPGTLG</sequence>
<feature type="domain" description="Low molecular weight protein antigen 6 PH" evidence="2">
    <location>
        <begin position="65"/>
        <end position="132"/>
    </location>
</feature>
<comment type="caution">
    <text evidence="3">The sequence shown here is derived from an EMBL/GenBank/DDBJ whole genome shotgun (WGS) entry which is preliminary data.</text>
</comment>
<evidence type="ECO:0000256" key="1">
    <source>
        <dbReference type="SAM" id="Phobius"/>
    </source>
</evidence>
<proteinExistence type="predicted"/>
<keyword evidence="1" id="KW-1133">Transmembrane helix</keyword>
<evidence type="ECO:0000313" key="3">
    <source>
        <dbReference type="EMBL" id="MFD1835823.1"/>
    </source>
</evidence>
<feature type="transmembrane region" description="Helical" evidence="1">
    <location>
        <begin position="18"/>
        <end position="38"/>
    </location>
</feature>
<name>A0ABW4PZB8_9MICO</name>
<feature type="transmembrane region" description="Helical" evidence="1">
    <location>
        <begin position="44"/>
        <end position="62"/>
    </location>
</feature>
<dbReference type="RefSeq" id="WP_343905013.1">
    <property type="nucleotide sequence ID" value="NZ_BAAAIS010000003.1"/>
</dbReference>
<keyword evidence="1" id="KW-0812">Transmembrane</keyword>
<dbReference type="InterPro" id="IPR019692">
    <property type="entry name" value="CFP-6_PH"/>
</dbReference>
<gene>
    <name evidence="3" type="ORF">ACFSDA_12160</name>
</gene>
<keyword evidence="4" id="KW-1185">Reference proteome</keyword>
<accession>A0ABW4PZB8</accession>
<reference evidence="4" key="1">
    <citation type="journal article" date="2019" name="Int. J. Syst. Evol. Microbiol.">
        <title>The Global Catalogue of Microorganisms (GCM) 10K type strain sequencing project: providing services to taxonomists for standard genome sequencing and annotation.</title>
        <authorList>
            <consortium name="The Broad Institute Genomics Platform"/>
            <consortium name="The Broad Institute Genome Sequencing Center for Infectious Disease"/>
            <person name="Wu L."/>
            <person name="Ma J."/>
        </authorList>
    </citation>
    <scope>NUCLEOTIDE SEQUENCE [LARGE SCALE GENOMIC DNA]</scope>
    <source>
        <strain evidence="4">JCM 11650</strain>
    </source>
</reference>
<dbReference type="Pfam" id="PF10756">
    <property type="entry name" value="bPH_6"/>
    <property type="match status" value="1"/>
</dbReference>
<dbReference type="Proteomes" id="UP001597280">
    <property type="component" value="Unassembled WGS sequence"/>
</dbReference>
<keyword evidence="1" id="KW-0472">Membrane</keyword>
<evidence type="ECO:0000259" key="2">
    <source>
        <dbReference type="Pfam" id="PF10756"/>
    </source>
</evidence>
<organism evidence="3 4">
    <name type="scientific">Brachybacterium rhamnosum</name>
    <dbReference type="NCBI Taxonomy" id="173361"/>
    <lineage>
        <taxon>Bacteria</taxon>
        <taxon>Bacillati</taxon>
        <taxon>Actinomycetota</taxon>
        <taxon>Actinomycetes</taxon>
        <taxon>Micrococcales</taxon>
        <taxon>Dermabacteraceae</taxon>
        <taxon>Brachybacterium</taxon>
    </lineage>
</organism>
<evidence type="ECO:0000313" key="4">
    <source>
        <dbReference type="Proteomes" id="UP001597280"/>
    </source>
</evidence>
<protein>
    <submittedName>
        <fullName evidence="3">PH domain-containing protein</fullName>
    </submittedName>
</protein>
<dbReference type="EMBL" id="JBHUFL010000003">
    <property type="protein sequence ID" value="MFD1835823.1"/>
    <property type="molecule type" value="Genomic_DNA"/>
</dbReference>